<name>A0A1R1LL63_9MICC</name>
<comment type="caution">
    <text evidence="2">The sequence shown here is derived from an EMBL/GenBank/DDBJ whole genome shotgun (WGS) entry which is preliminary data.</text>
</comment>
<feature type="signal peptide" evidence="1">
    <location>
        <begin position="1"/>
        <end position="28"/>
    </location>
</feature>
<reference evidence="2 3" key="1">
    <citation type="submission" date="2016-12" db="EMBL/GenBank/DDBJ databases">
        <title>Draft genome of Tersicoccus phoenicis 1P05MA.</title>
        <authorList>
            <person name="Nakajima Y."/>
            <person name="Yoshizawa S."/>
            <person name="Nakamura K."/>
            <person name="Ogura Y."/>
            <person name="Hayashi T."/>
            <person name="Kogure K."/>
        </authorList>
    </citation>
    <scope>NUCLEOTIDE SEQUENCE [LARGE SCALE GENOMIC DNA]</scope>
    <source>
        <strain evidence="2 3">1p05MA</strain>
    </source>
</reference>
<protein>
    <recommendedName>
        <fullName evidence="4">Phospholipase</fullName>
    </recommendedName>
</protein>
<dbReference type="GO" id="GO:0050482">
    <property type="term" value="P:arachidonate secretion"/>
    <property type="evidence" value="ECO:0007669"/>
    <property type="project" value="InterPro"/>
</dbReference>
<dbReference type="AlphaFoldDB" id="A0A1R1LL63"/>
<dbReference type="GO" id="GO:0006644">
    <property type="term" value="P:phospholipid metabolic process"/>
    <property type="evidence" value="ECO:0007669"/>
    <property type="project" value="InterPro"/>
</dbReference>
<gene>
    <name evidence="2" type="ORF">BKD30_01865</name>
</gene>
<organism evidence="2 3">
    <name type="scientific">Tersicoccus phoenicis</name>
    <dbReference type="NCBI Taxonomy" id="554083"/>
    <lineage>
        <taxon>Bacteria</taxon>
        <taxon>Bacillati</taxon>
        <taxon>Actinomycetota</taxon>
        <taxon>Actinomycetes</taxon>
        <taxon>Micrococcales</taxon>
        <taxon>Micrococcaceae</taxon>
        <taxon>Tersicoccus</taxon>
    </lineage>
</organism>
<dbReference type="Gene3D" id="1.20.90.10">
    <property type="entry name" value="Phospholipase A2 domain"/>
    <property type="match status" value="1"/>
</dbReference>
<proteinExistence type="predicted"/>
<dbReference type="RefSeq" id="WP_159440529.1">
    <property type="nucleotide sequence ID" value="NZ_MRDE01000009.1"/>
</dbReference>
<evidence type="ECO:0000313" key="3">
    <source>
        <dbReference type="Proteomes" id="UP000187085"/>
    </source>
</evidence>
<dbReference type="GO" id="GO:0004623">
    <property type="term" value="F:phospholipase A2 activity"/>
    <property type="evidence" value="ECO:0007669"/>
    <property type="project" value="InterPro"/>
</dbReference>
<evidence type="ECO:0008006" key="4">
    <source>
        <dbReference type="Google" id="ProtNLM"/>
    </source>
</evidence>
<dbReference type="SUPFAM" id="SSF48619">
    <property type="entry name" value="Phospholipase A2, PLA2"/>
    <property type="match status" value="1"/>
</dbReference>
<accession>A0A1R1LL63</accession>
<dbReference type="InterPro" id="IPR036444">
    <property type="entry name" value="PLipase_A2_dom_sf"/>
</dbReference>
<sequence length="143" mass="14839">MRSMIVRMLGTLAVLAVLLGLTAPAAGAATTVPGRAAVAVAVPAAAATTDYCGTRTTAWVPDGWGTADFRSACALHDACYSATSTTSRLACDNAFLTRLRTACATAYGGWNPLRYACYGVAWTYWQVVRSWGAFAYAGTGSPA</sequence>
<evidence type="ECO:0000313" key="2">
    <source>
        <dbReference type="EMBL" id="OMH28288.1"/>
    </source>
</evidence>
<dbReference type="OrthoDB" id="290927at2"/>
<dbReference type="STRING" id="554083.BKD30_01865"/>
<keyword evidence="3" id="KW-1185">Reference proteome</keyword>
<dbReference type="Proteomes" id="UP000187085">
    <property type="component" value="Unassembled WGS sequence"/>
</dbReference>
<dbReference type="EMBL" id="MRDE01000009">
    <property type="protein sequence ID" value="OMH28288.1"/>
    <property type="molecule type" value="Genomic_DNA"/>
</dbReference>
<evidence type="ECO:0000256" key="1">
    <source>
        <dbReference type="SAM" id="SignalP"/>
    </source>
</evidence>
<keyword evidence="1" id="KW-0732">Signal</keyword>
<feature type="chain" id="PRO_5010319787" description="Phospholipase" evidence="1">
    <location>
        <begin position="29"/>
        <end position="143"/>
    </location>
</feature>